<dbReference type="Proteomes" id="UP001589890">
    <property type="component" value="Unassembled WGS sequence"/>
</dbReference>
<keyword evidence="1" id="KW-0560">Oxidoreductase</keyword>
<proteinExistence type="predicted"/>
<dbReference type="PANTHER" id="PTHR20883:SF48">
    <property type="entry name" value="ECTOINE DIOXYGENASE"/>
    <property type="match status" value="1"/>
</dbReference>
<dbReference type="Gene3D" id="2.60.120.620">
    <property type="entry name" value="q2cbj1_9rhob like domain"/>
    <property type="match status" value="1"/>
</dbReference>
<accession>A0ABV6QE07</accession>
<dbReference type="PANTHER" id="PTHR20883">
    <property type="entry name" value="PHYTANOYL-COA DIOXYGENASE DOMAIN CONTAINING 1"/>
    <property type="match status" value="1"/>
</dbReference>
<dbReference type="GO" id="GO:0051213">
    <property type="term" value="F:dioxygenase activity"/>
    <property type="evidence" value="ECO:0007669"/>
    <property type="project" value="UniProtKB-KW"/>
</dbReference>
<reference evidence="1 2" key="1">
    <citation type="submission" date="2024-09" db="EMBL/GenBank/DDBJ databases">
        <authorList>
            <person name="Sun Q."/>
            <person name="Mori K."/>
        </authorList>
    </citation>
    <scope>NUCLEOTIDE SEQUENCE [LARGE SCALE GENOMIC DNA]</scope>
    <source>
        <strain evidence="1 2">CGMCC 1.15906</strain>
    </source>
</reference>
<sequence>MTSSFEETGYAIHREVIDPALIKEVHGHVEWLQARHPDVRPEQLGHIYLRDDPFWVRLVSDPRLLRIAETYIGPDIALFASHYISKPPYSGQPVLWHQDAAFWPLNPMRVVTLWLAVDHSTPENGCVRLIPGSHRQGIAAMRENTSVESVLGKEIAVEVDEREAVDIVLAPGDVEVHHPNIVHGSNANTSPHRRCGLTIRYIPTSTRITDPEQPYPSAFHLQGEPGVNAYQPRPAYVEGRHYPFTGSTDWT</sequence>
<comment type="caution">
    <text evidence="1">The sequence shown here is derived from an EMBL/GenBank/DDBJ whole genome shotgun (WGS) entry which is preliminary data.</text>
</comment>
<organism evidence="1 2">
    <name type="scientific">Kribbella deserti</name>
    <dbReference type="NCBI Taxonomy" id="1926257"/>
    <lineage>
        <taxon>Bacteria</taxon>
        <taxon>Bacillati</taxon>
        <taxon>Actinomycetota</taxon>
        <taxon>Actinomycetes</taxon>
        <taxon>Propionibacteriales</taxon>
        <taxon>Kribbellaceae</taxon>
        <taxon>Kribbella</taxon>
    </lineage>
</organism>
<gene>
    <name evidence="1" type="ORF">ACFFGN_02280</name>
</gene>
<name>A0ABV6QE07_9ACTN</name>
<evidence type="ECO:0000313" key="1">
    <source>
        <dbReference type="EMBL" id="MFC0622869.1"/>
    </source>
</evidence>
<dbReference type="RefSeq" id="WP_380043547.1">
    <property type="nucleotide sequence ID" value="NZ_JBHLTC010000001.1"/>
</dbReference>
<protein>
    <submittedName>
        <fullName evidence="1">Phytanoyl-CoA dioxygenase family protein</fullName>
    </submittedName>
</protein>
<evidence type="ECO:0000313" key="2">
    <source>
        <dbReference type="Proteomes" id="UP001589890"/>
    </source>
</evidence>
<dbReference type="SUPFAM" id="SSF51197">
    <property type="entry name" value="Clavaminate synthase-like"/>
    <property type="match status" value="1"/>
</dbReference>
<keyword evidence="2" id="KW-1185">Reference proteome</keyword>
<dbReference type="Pfam" id="PF05721">
    <property type="entry name" value="PhyH"/>
    <property type="match status" value="1"/>
</dbReference>
<dbReference type="EMBL" id="JBHLTC010000001">
    <property type="protein sequence ID" value="MFC0622869.1"/>
    <property type="molecule type" value="Genomic_DNA"/>
</dbReference>
<keyword evidence="1" id="KW-0223">Dioxygenase</keyword>
<dbReference type="InterPro" id="IPR008775">
    <property type="entry name" value="Phytyl_CoA_dOase-like"/>
</dbReference>